<evidence type="ECO:0000256" key="1">
    <source>
        <dbReference type="ARBA" id="ARBA00004236"/>
    </source>
</evidence>
<dbReference type="SUPFAM" id="SSF54862">
    <property type="entry name" value="4Fe-4S ferredoxins"/>
    <property type="match status" value="1"/>
</dbReference>
<dbReference type="InterPro" id="IPR017900">
    <property type="entry name" value="4Fe4S_Fe_S_CS"/>
</dbReference>
<keyword evidence="6 7" id="KW-0472">Membrane</keyword>
<dbReference type="AlphaFoldDB" id="A0A4R1K926"/>
<evidence type="ECO:0000256" key="7">
    <source>
        <dbReference type="SAM" id="Phobius"/>
    </source>
</evidence>
<dbReference type="PANTHER" id="PTHR30224">
    <property type="entry name" value="ELECTRON TRANSPORT PROTEIN"/>
    <property type="match status" value="1"/>
</dbReference>
<dbReference type="InterPro" id="IPR017896">
    <property type="entry name" value="4Fe4S_Fe-S-bd"/>
</dbReference>
<feature type="transmembrane region" description="Helical" evidence="7">
    <location>
        <begin position="274"/>
        <end position="293"/>
    </location>
</feature>
<dbReference type="OrthoDB" id="9784262at2"/>
<dbReference type="GO" id="GO:0005886">
    <property type="term" value="C:plasma membrane"/>
    <property type="evidence" value="ECO:0007669"/>
    <property type="project" value="UniProtKB-SubCell"/>
</dbReference>
<keyword evidence="7" id="KW-0812">Transmembrane</keyword>
<evidence type="ECO:0000259" key="8">
    <source>
        <dbReference type="PROSITE" id="PS51379"/>
    </source>
</evidence>
<dbReference type="RefSeq" id="WP_132873267.1">
    <property type="nucleotide sequence ID" value="NZ_JAJUHT010000012.1"/>
</dbReference>
<proteinExistence type="predicted"/>
<feature type="domain" description="4Fe-4S ferredoxin-type" evidence="8">
    <location>
        <begin position="208"/>
        <end position="237"/>
    </location>
</feature>
<dbReference type="Pfam" id="PF12801">
    <property type="entry name" value="Fer4_5"/>
    <property type="match status" value="2"/>
</dbReference>
<keyword evidence="7" id="KW-1133">Transmembrane helix</keyword>
<feature type="transmembrane region" description="Helical" evidence="7">
    <location>
        <begin position="6"/>
        <end position="29"/>
    </location>
</feature>
<name>A0A4R1K926_9BACT</name>
<dbReference type="Proteomes" id="UP000294614">
    <property type="component" value="Unassembled WGS sequence"/>
</dbReference>
<protein>
    <submittedName>
        <fullName evidence="9">4Fe-4S binding protein</fullName>
    </submittedName>
</protein>
<keyword evidence="5" id="KW-0411">Iron-sulfur</keyword>
<dbReference type="EMBL" id="SMGG01000004">
    <property type="protein sequence ID" value="TCK60507.1"/>
    <property type="molecule type" value="Genomic_DNA"/>
</dbReference>
<keyword evidence="3" id="KW-0479">Metal-binding</keyword>
<comment type="subcellular location">
    <subcellularLocation>
        <location evidence="1">Cell membrane</location>
    </subcellularLocation>
</comment>
<dbReference type="PROSITE" id="PS51379">
    <property type="entry name" value="4FE4S_FER_2"/>
    <property type="match status" value="1"/>
</dbReference>
<dbReference type="GO" id="GO:0051536">
    <property type="term" value="F:iron-sulfur cluster binding"/>
    <property type="evidence" value="ECO:0007669"/>
    <property type="project" value="UniProtKB-KW"/>
</dbReference>
<feature type="transmembrane region" description="Helical" evidence="7">
    <location>
        <begin position="114"/>
        <end position="135"/>
    </location>
</feature>
<reference evidence="9 10" key="1">
    <citation type="submission" date="2019-03" db="EMBL/GenBank/DDBJ databases">
        <title>Genomic Encyclopedia of Type Strains, Phase IV (KMG-IV): sequencing the most valuable type-strain genomes for metagenomic binning, comparative biology and taxonomic classification.</title>
        <authorList>
            <person name="Goeker M."/>
        </authorList>
    </citation>
    <scope>NUCLEOTIDE SEQUENCE [LARGE SCALE GENOMIC DNA]</scope>
    <source>
        <strain evidence="9 10">DSM 24984</strain>
    </source>
</reference>
<organism evidence="9 10">
    <name type="scientific">Seleniivibrio woodruffii</name>
    <dbReference type="NCBI Taxonomy" id="1078050"/>
    <lineage>
        <taxon>Bacteria</taxon>
        <taxon>Pseudomonadati</taxon>
        <taxon>Deferribacterota</taxon>
        <taxon>Deferribacteres</taxon>
        <taxon>Deferribacterales</taxon>
        <taxon>Geovibrionaceae</taxon>
        <taxon>Seleniivibrio</taxon>
    </lineage>
</organism>
<evidence type="ECO:0000256" key="4">
    <source>
        <dbReference type="ARBA" id="ARBA00023004"/>
    </source>
</evidence>
<accession>A0A4R1K926</accession>
<dbReference type="PROSITE" id="PS00198">
    <property type="entry name" value="4FE4S_FER_1"/>
    <property type="match status" value="1"/>
</dbReference>
<evidence type="ECO:0000313" key="10">
    <source>
        <dbReference type="Proteomes" id="UP000294614"/>
    </source>
</evidence>
<keyword evidence="4" id="KW-0408">Iron</keyword>
<dbReference type="InterPro" id="IPR052378">
    <property type="entry name" value="NosR_regulator"/>
</dbReference>
<evidence type="ECO:0000256" key="6">
    <source>
        <dbReference type="ARBA" id="ARBA00023136"/>
    </source>
</evidence>
<dbReference type="Pfam" id="PF12837">
    <property type="entry name" value="Fer4_6"/>
    <property type="match status" value="1"/>
</dbReference>
<dbReference type="GO" id="GO:0046872">
    <property type="term" value="F:metal ion binding"/>
    <property type="evidence" value="ECO:0007669"/>
    <property type="project" value="UniProtKB-KW"/>
</dbReference>
<keyword evidence="2" id="KW-1003">Cell membrane</keyword>
<evidence type="ECO:0000256" key="3">
    <source>
        <dbReference type="ARBA" id="ARBA00022723"/>
    </source>
</evidence>
<dbReference type="Gene3D" id="3.30.70.20">
    <property type="match status" value="1"/>
</dbReference>
<sequence length="314" mass="34984">MRNRRFIQAFFLICSVYLGFAFVKFLKAVQAGDFSVVKPGGVEAFLPISAIMALKRFIFTGNWDWIHPAGLSLLLIFILVSFLFRRSFCGYICPVGFFSEVVSLIGRNKGMNRYAGYAVSVIKYAGAGFFLYFIVIKMPVEAITAFLNAPYNFVADAKMLDFFVSPGQGTIIFVIAAIGLTLVFKGFWCKYLCPYGVFLSIFSAVSPLIIKRDKDACVNCMKCTKACPMDIQVHKVNIMMNPDCIGCHDCLAVRHNEKCLQTCKKDIKAKHLSMAVFAVAVVLIIAAMAAGFWESRVAASDYAFWLSKLNQLSH</sequence>
<feature type="transmembrane region" description="Helical" evidence="7">
    <location>
        <begin position="65"/>
        <end position="84"/>
    </location>
</feature>
<comment type="caution">
    <text evidence="9">The sequence shown here is derived from an EMBL/GenBank/DDBJ whole genome shotgun (WGS) entry which is preliminary data.</text>
</comment>
<keyword evidence="10" id="KW-1185">Reference proteome</keyword>
<gene>
    <name evidence="9" type="ORF">C8D98_1382</name>
</gene>
<dbReference type="PANTHER" id="PTHR30224:SF4">
    <property type="entry name" value="ELECTRON TRANSPORT PROTEIN YCCM-RELATED"/>
    <property type="match status" value="1"/>
</dbReference>
<evidence type="ECO:0000256" key="5">
    <source>
        <dbReference type="ARBA" id="ARBA00023014"/>
    </source>
</evidence>
<evidence type="ECO:0000256" key="2">
    <source>
        <dbReference type="ARBA" id="ARBA00022475"/>
    </source>
</evidence>
<evidence type="ECO:0000313" key="9">
    <source>
        <dbReference type="EMBL" id="TCK60507.1"/>
    </source>
</evidence>
<feature type="transmembrane region" description="Helical" evidence="7">
    <location>
        <begin position="169"/>
        <end position="188"/>
    </location>
</feature>